<dbReference type="InterPro" id="IPR001867">
    <property type="entry name" value="OmpR/PhoB-type_DNA-bd"/>
</dbReference>
<dbReference type="InterPro" id="IPR011990">
    <property type="entry name" value="TPR-like_helical_dom_sf"/>
</dbReference>
<organism evidence="9 10">
    <name type="scientific">Streptomyces catenulae</name>
    <dbReference type="NCBI Taxonomy" id="66875"/>
    <lineage>
        <taxon>Bacteria</taxon>
        <taxon>Bacillati</taxon>
        <taxon>Actinomycetota</taxon>
        <taxon>Actinomycetes</taxon>
        <taxon>Kitasatosporales</taxon>
        <taxon>Streptomycetaceae</taxon>
        <taxon>Streptomyces</taxon>
    </lineage>
</organism>
<proteinExistence type="inferred from homology"/>
<dbReference type="Proteomes" id="UP001550853">
    <property type="component" value="Unassembled WGS sequence"/>
</dbReference>
<keyword evidence="2" id="KW-0902">Two-component regulatory system</keyword>
<sequence>MTDESISTGRPTCPPPPSGAIGPLRFSLLGPVRGWCGDTEIDLGPPQQRALLGVLLLRRDEPVPCERAVQALWGETAPRRAGGTVRTYISRLRRVLDGAVAPGELGIRSSGGGYLLTAQGAAVDTDLFRERVALARRARKQGDLEDALTLYQDGLALWRGTPFTEAHTDHFLTEREQWLRLRSVVIEEMASVQVVLGHHAEALAALEPALVAEPLCERLWELRLQALAGLGRRGAALAAYQQVRRLLCAELGLDPGPGLQKLHRALLARSPEPAAPAARPAARSASTRLPDVPEGFVGRETELAAVVAALTDGGAPARLALTGPAGVGKTALAVRAAHALEARFPDGRLWAPLSGPNGAPVEPRTVLTTLLRTLGVSHARPTASLAELSGLWRTATDGKRLLLVVDDVAYDTDVLPLLPRSPGTAVLLTGRRPPTGAPGLHTLALDRLTLPDALQLLGAAVGHERLWREAEAAARLADACAYLPSALRGAAARLLAAPRLDLNGAERALRAASGG</sequence>
<dbReference type="CDD" id="cd15831">
    <property type="entry name" value="BTAD"/>
    <property type="match status" value="1"/>
</dbReference>
<dbReference type="PANTHER" id="PTHR35807:SF1">
    <property type="entry name" value="TRANSCRIPTIONAL REGULATOR REDD"/>
    <property type="match status" value="1"/>
</dbReference>
<dbReference type="PANTHER" id="PTHR35807">
    <property type="entry name" value="TRANSCRIPTIONAL REGULATOR REDD-RELATED"/>
    <property type="match status" value="1"/>
</dbReference>
<dbReference type="InterPro" id="IPR027417">
    <property type="entry name" value="P-loop_NTPase"/>
</dbReference>
<evidence type="ECO:0000256" key="6">
    <source>
        <dbReference type="PROSITE-ProRule" id="PRU01091"/>
    </source>
</evidence>
<dbReference type="Gene3D" id="1.25.40.10">
    <property type="entry name" value="Tetratricopeptide repeat domain"/>
    <property type="match status" value="1"/>
</dbReference>
<dbReference type="InterPro" id="IPR002182">
    <property type="entry name" value="NB-ARC"/>
</dbReference>
<feature type="domain" description="OmpR/PhoB-type" evidence="8">
    <location>
        <begin position="16"/>
        <end position="118"/>
    </location>
</feature>
<dbReference type="Gene3D" id="1.10.10.10">
    <property type="entry name" value="Winged helix-like DNA-binding domain superfamily/Winged helix DNA-binding domain"/>
    <property type="match status" value="1"/>
</dbReference>
<name>A0ABV2YZ80_9ACTN</name>
<feature type="compositionally biased region" description="Low complexity" evidence="7">
    <location>
        <begin position="273"/>
        <end position="290"/>
    </location>
</feature>
<dbReference type="InterPro" id="IPR016032">
    <property type="entry name" value="Sig_transdc_resp-reg_C-effctor"/>
</dbReference>
<dbReference type="SMART" id="SM01043">
    <property type="entry name" value="BTAD"/>
    <property type="match status" value="1"/>
</dbReference>
<dbReference type="Pfam" id="PF03704">
    <property type="entry name" value="BTAD"/>
    <property type="match status" value="1"/>
</dbReference>
<feature type="region of interest" description="Disordered" evidence="7">
    <location>
        <begin position="1"/>
        <end position="20"/>
    </location>
</feature>
<evidence type="ECO:0000256" key="3">
    <source>
        <dbReference type="ARBA" id="ARBA00023015"/>
    </source>
</evidence>
<reference evidence="9 10" key="1">
    <citation type="submission" date="2024-06" db="EMBL/GenBank/DDBJ databases">
        <title>The Natural Products Discovery Center: Release of the First 8490 Sequenced Strains for Exploring Actinobacteria Biosynthetic Diversity.</title>
        <authorList>
            <person name="Kalkreuter E."/>
            <person name="Kautsar S.A."/>
            <person name="Yang D."/>
            <person name="Bader C.D."/>
            <person name="Teijaro C.N."/>
            <person name="Fluegel L."/>
            <person name="Davis C.M."/>
            <person name="Simpson J.R."/>
            <person name="Lauterbach L."/>
            <person name="Steele A.D."/>
            <person name="Gui C."/>
            <person name="Meng S."/>
            <person name="Li G."/>
            <person name="Viehrig K."/>
            <person name="Ye F."/>
            <person name="Su P."/>
            <person name="Kiefer A.F."/>
            <person name="Nichols A."/>
            <person name="Cepeda A.J."/>
            <person name="Yan W."/>
            <person name="Fan B."/>
            <person name="Jiang Y."/>
            <person name="Adhikari A."/>
            <person name="Zheng C.-J."/>
            <person name="Schuster L."/>
            <person name="Cowan T.M."/>
            <person name="Smanski M.J."/>
            <person name="Chevrette M.G."/>
            <person name="De Carvalho L.P.S."/>
            <person name="Shen B."/>
        </authorList>
    </citation>
    <scope>NUCLEOTIDE SEQUENCE [LARGE SCALE GENOMIC DNA]</scope>
    <source>
        <strain evidence="9 10">NPDC033039</strain>
    </source>
</reference>
<keyword evidence="3" id="KW-0805">Transcription regulation</keyword>
<dbReference type="Pfam" id="PF00486">
    <property type="entry name" value="Trans_reg_C"/>
    <property type="match status" value="1"/>
</dbReference>
<evidence type="ECO:0000256" key="2">
    <source>
        <dbReference type="ARBA" id="ARBA00023012"/>
    </source>
</evidence>
<dbReference type="InterPro" id="IPR036388">
    <property type="entry name" value="WH-like_DNA-bd_sf"/>
</dbReference>
<dbReference type="RefSeq" id="WP_078653977.1">
    <property type="nucleotide sequence ID" value="NZ_JBEZVI010000009.1"/>
</dbReference>
<dbReference type="Gene3D" id="3.40.50.300">
    <property type="entry name" value="P-loop containing nucleotide triphosphate hydrolases"/>
    <property type="match status" value="1"/>
</dbReference>
<accession>A0ABV2YZ80</accession>
<dbReference type="EMBL" id="JBEZVI010000009">
    <property type="protein sequence ID" value="MEU3711056.1"/>
    <property type="molecule type" value="Genomic_DNA"/>
</dbReference>
<keyword evidence="4 6" id="KW-0238">DNA-binding</keyword>
<feature type="DNA-binding region" description="OmpR/PhoB-type" evidence="6">
    <location>
        <begin position="16"/>
        <end position="118"/>
    </location>
</feature>
<keyword evidence="10" id="KW-1185">Reference proteome</keyword>
<keyword evidence="5" id="KW-0804">Transcription</keyword>
<dbReference type="SUPFAM" id="SSF48452">
    <property type="entry name" value="TPR-like"/>
    <property type="match status" value="1"/>
</dbReference>
<evidence type="ECO:0000259" key="8">
    <source>
        <dbReference type="PROSITE" id="PS51755"/>
    </source>
</evidence>
<dbReference type="SUPFAM" id="SSF46894">
    <property type="entry name" value="C-terminal effector domain of the bipartite response regulators"/>
    <property type="match status" value="1"/>
</dbReference>
<evidence type="ECO:0000256" key="4">
    <source>
        <dbReference type="ARBA" id="ARBA00023125"/>
    </source>
</evidence>
<comment type="similarity">
    <text evidence="1">Belongs to the AfsR/DnrI/RedD regulatory family.</text>
</comment>
<dbReference type="Pfam" id="PF00931">
    <property type="entry name" value="NB-ARC"/>
    <property type="match status" value="1"/>
</dbReference>
<evidence type="ECO:0000256" key="1">
    <source>
        <dbReference type="ARBA" id="ARBA00005820"/>
    </source>
</evidence>
<dbReference type="PRINTS" id="PR00364">
    <property type="entry name" value="DISEASERSIST"/>
</dbReference>
<dbReference type="InterPro" id="IPR005158">
    <property type="entry name" value="BTAD"/>
</dbReference>
<dbReference type="InterPro" id="IPR051677">
    <property type="entry name" value="AfsR-DnrI-RedD_regulator"/>
</dbReference>
<gene>
    <name evidence="9" type="ORF">AB0E61_13280</name>
</gene>
<dbReference type="SMART" id="SM00862">
    <property type="entry name" value="Trans_reg_C"/>
    <property type="match status" value="1"/>
</dbReference>
<feature type="region of interest" description="Disordered" evidence="7">
    <location>
        <begin position="273"/>
        <end position="293"/>
    </location>
</feature>
<dbReference type="PROSITE" id="PS51755">
    <property type="entry name" value="OMPR_PHOB"/>
    <property type="match status" value="1"/>
</dbReference>
<feature type="compositionally biased region" description="Polar residues" evidence="7">
    <location>
        <begin position="1"/>
        <end position="10"/>
    </location>
</feature>
<protein>
    <submittedName>
        <fullName evidence="9">BTAD domain-containing putative transcriptional regulator</fullName>
    </submittedName>
</protein>
<evidence type="ECO:0000313" key="9">
    <source>
        <dbReference type="EMBL" id="MEU3711056.1"/>
    </source>
</evidence>
<dbReference type="SUPFAM" id="SSF52540">
    <property type="entry name" value="P-loop containing nucleoside triphosphate hydrolases"/>
    <property type="match status" value="1"/>
</dbReference>
<evidence type="ECO:0000256" key="5">
    <source>
        <dbReference type="ARBA" id="ARBA00023163"/>
    </source>
</evidence>
<evidence type="ECO:0000313" key="10">
    <source>
        <dbReference type="Proteomes" id="UP001550853"/>
    </source>
</evidence>
<evidence type="ECO:0000256" key="7">
    <source>
        <dbReference type="SAM" id="MobiDB-lite"/>
    </source>
</evidence>
<comment type="caution">
    <text evidence="9">The sequence shown here is derived from an EMBL/GenBank/DDBJ whole genome shotgun (WGS) entry which is preliminary data.</text>
</comment>